<protein>
    <submittedName>
        <fullName evidence="2">Uncharacterized protein</fullName>
    </submittedName>
</protein>
<feature type="compositionally biased region" description="Pro residues" evidence="1">
    <location>
        <begin position="365"/>
        <end position="376"/>
    </location>
</feature>
<dbReference type="SUPFAM" id="SSF56770">
    <property type="entry name" value="HydA/Nqo6-like"/>
    <property type="match status" value="1"/>
</dbReference>
<dbReference type="EMBL" id="FOHX01000022">
    <property type="protein sequence ID" value="SEU43779.1"/>
    <property type="molecule type" value="Genomic_DNA"/>
</dbReference>
<dbReference type="AlphaFoldDB" id="A0A1I0LPT8"/>
<accession>A0A1I0LPT8</accession>
<dbReference type="RefSeq" id="WP_091092933.1">
    <property type="nucleotide sequence ID" value="NZ_FOHX01000022.1"/>
</dbReference>
<feature type="region of interest" description="Disordered" evidence="1">
    <location>
        <begin position="98"/>
        <end position="154"/>
    </location>
</feature>
<feature type="compositionally biased region" description="Basic and acidic residues" evidence="1">
    <location>
        <begin position="101"/>
        <end position="116"/>
    </location>
</feature>
<feature type="region of interest" description="Disordered" evidence="1">
    <location>
        <begin position="333"/>
        <end position="383"/>
    </location>
</feature>
<gene>
    <name evidence="2" type="ORF">SAMN05421811_12246</name>
</gene>
<proteinExistence type="predicted"/>
<dbReference type="OrthoDB" id="3373298at2"/>
<keyword evidence="3" id="KW-1185">Reference proteome</keyword>
<organism evidence="2 3">
    <name type="scientific">Nonomuraea wenchangensis</name>
    <dbReference type="NCBI Taxonomy" id="568860"/>
    <lineage>
        <taxon>Bacteria</taxon>
        <taxon>Bacillati</taxon>
        <taxon>Actinomycetota</taxon>
        <taxon>Actinomycetes</taxon>
        <taxon>Streptosporangiales</taxon>
        <taxon>Streptosporangiaceae</taxon>
        <taxon>Nonomuraea</taxon>
    </lineage>
</organism>
<feature type="compositionally biased region" description="Basic and acidic residues" evidence="1">
    <location>
        <begin position="333"/>
        <end position="348"/>
    </location>
</feature>
<feature type="compositionally biased region" description="Gly residues" evidence="1">
    <location>
        <begin position="125"/>
        <end position="134"/>
    </location>
</feature>
<dbReference type="STRING" id="568860.SAMN05421811_12246"/>
<dbReference type="Proteomes" id="UP000199361">
    <property type="component" value="Unassembled WGS sequence"/>
</dbReference>
<evidence type="ECO:0000313" key="2">
    <source>
        <dbReference type="EMBL" id="SEU43779.1"/>
    </source>
</evidence>
<name>A0A1I0LPT8_9ACTN</name>
<sequence length="432" mass="44857">MDLTAALLRAAAARPHVLVASMPGGTPVRLALERELRLRDLPVALTPADADILLVAGPACPELEAAVERLWQDMPAPRRRAHAEDPREVGRAVANARAGLARRESAESAGAHERAGGEAPRGRHSGGGGHGGGGDDMDSPAGLPMAGQGPDRDGLTLDRLHVSLGPFLPDWPHGLTVRLTLQGDVVQRAEVAAPPAGGGPAAASFWTQPWARATAGERVQAGEAARRRAAAHLDSLGRFLAVAGWPAAATSARRLRDDLLGGASRESVSPRAARLARRVGGSRTLYWLTRGLGPLSAREAAAAGVAGPAARADGDVPARYRLWLTTVREDVDRLEERDPLDPARHEPPRGPLPTPRTPSEALSPPRTPPAELPAPRTPSAALPAPAAPSVALAAVLPRLLEGAELAAARLIVASLDPDPDETAALTVGTAHE</sequence>
<evidence type="ECO:0000313" key="3">
    <source>
        <dbReference type="Proteomes" id="UP000199361"/>
    </source>
</evidence>
<evidence type="ECO:0000256" key="1">
    <source>
        <dbReference type="SAM" id="MobiDB-lite"/>
    </source>
</evidence>
<reference evidence="2 3" key="1">
    <citation type="submission" date="2016-10" db="EMBL/GenBank/DDBJ databases">
        <authorList>
            <person name="de Groot N.N."/>
        </authorList>
    </citation>
    <scope>NUCLEOTIDE SEQUENCE [LARGE SCALE GENOMIC DNA]</scope>
    <source>
        <strain evidence="2 3">CGMCC 4.5598</strain>
    </source>
</reference>